<dbReference type="HOGENOM" id="CLU_3033195_0_0_1"/>
<evidence type="ECO:0000313" key="1">
    <source>
        <dbReference type="EMBL" id="KIM82876.1"/>
    </source>
</evidence>
<sequence>MHHICLAIVQRWSLRHKVWQRAIYDTALIHTNIIHNVEDASAPHHRLWWPADSSR</sequence>
<evidence type="ECO:0000313" key="2">
    <source>
        <dbReference type="Proteomes" id="UP000054166"/>
    </source>
</evidence>
<proteinExistence type="predicted"/>
<dbReference type="AlphaFoldDB" id="A0A0C3FWN8"/>
<dbReference type="InParanoid" id="A0A0C3FWN8"/>
<organism evidence="1 2">
    <name type="scientific">Piloderma croceum (strain F 1598)</name>
    <dbReference type="NCBI Taxonomy" id="765440"/>
    <lineage>
        <taxon>Eukaryota</taxon>
        <taxon>Fungi</taxon>
        <taxon>Dikarya</taxon>
        <taxon>Basidiomycota</taxon>
        <taxon>Agaricomycotina</taxon>
        <taxon>Agaricomycetes</taxon>
        <taxon>Agaricomycetidae</taxon>
        <taxon>Atheliales</taxon>
        <taxon>Atheliaceae</taxon>
        <taxon>Piloderma</taxon>
    </lineage>
</organism>
<dbReference type="EMBL" id="KN832993">
    <property type="protein sequence ID" value="KIM82876.1"/>
    <property type="molecule type" value="Genomic_DNA"/>
</dbReference>
<keyword evidence="2" id="KW-1185">Reference proteome</keyword>
<name>A0A0C3FWN8_PILCF</name>
<reference evidence="1 2" key="1">
    <citation type="submission" date="2014-04" db="EMBL/GenBank/DDBJ databases">
        <authorList>
            <consortium name="DOE Joint Genome Institute"/>
            <person name="Kuo A."/>
            <person name="Tarkka M."/>
            <person name="Buscot F."/>
            <person name="Kohler A."/>
            <person name="Nagy L.G."/>
            <person name="Floudas D."/>
            <person name="Copeland A."/>
            <person name="Barry K.W."/>
            <person name="Cichocki N."/>
            <person name="Veneault-Fourrey C."/>
            <person name="LaButti K."/>
            <person name="Lindquist E.A."/>
            <person name="Lipzen A."/>
            <person name="Lundell T."/>
            <person name="Morin E."/>
            <person name="Murat C."/>
            <person name="Sun H."/>
            <person name="Tunlid A."/>
            <person name="Henrissat B."/>
            <person name="Grigoriev I.V."/>
            <person name="Hibbett D.S."/>
            <person name="Martin F."/>
            <person name="Nordberg H.P."/>
            <person name="Cantor M.N."/>
            <person name="Hua S.X."/>
        </authorList>
    </citation>
    <scope>NUCLEOTIDE SEQUENCE [LARGE SCALE GENOMIC DNA]</scope>
    <source>
        <strain evidence="1 2">F 1598</strain>
    </source>
</reference>
<reference evidence="2" key="2">
    <citation type="submission" date="2015-01" db="EMBL/GenBank/DDBJ databases">
        <title>Evolutionary Origins and Diversification of the Mycorrhizal Mutualists.</title>
        <authorList>
            <consortium name="DOE Joint Genome Institute"/>
            <consortium name="Mycorrhizal Genomics Consortium"/>
            <person name="Kohler A."/>
            <person name="Kuo A."/>
            <person name="Nagy L.G."/>
            <person name="Floudas D."/>
            <person name="Copeland A."/>
            <person name="Barry K.W."/>
            <person name="Cichocki N."/>
            <person name="Veneault-Fourrey C."/>
            <person name="LaButti K."/>
            <person name="Lindquist E.A."/>
            <person name="Lipzen A."/>
            <person name="Lundell T."/>
            <person name="Morin E."/>
            <person name="Murat C."/>
            <person name="Riley R."/>
            <person name="Ohm R."/>
            <person name="Sun H."/>
            <person name="Tunlid A."/>
            <person name="Henrissat B."/>
            <person name="Grigoriev I.V."/>
            <person name="Hibbett D.S."/>
            <person name="Martin F."/>
        </authorList>
    </citation>
    <scope>NUCLEOTIDE SEQUENCE [LARGE SCALE GENOMIC DNA]</scope>
    <source>
        <strain evidence="2">F 1598</strain>
    </source>
</reference>
<dbReference type="Proteomes" id="UP000054166">
    <property type="component" value="Unassembled WGS sequence"/>
</dbReference>
<accession>A0A0C3FWN8</accession>
<gene>
    <name evidence="1" type="ORF">PILCRDRAFT_820177</name>
</gene>
<protein>
    <submittedName>
        <fullName evidence="1">Uncharacterized protein</fullName>
    </submittedName>
</protein>